<comment type="caution">
    <text evidence="2">The sequence shown here is derived from an EMBL/GenBank/DDBJ whole genome shotgun (WGS) entry which is preliminary data.</text>
</comment>
<evidence type="ECO:0000259" key="1">
    <source>
        <dbReference type="PROSITE" id="PS51397"/>
    </source>
</evidence>
<keyword evidence="3" id="KW-1185">Reference proteome</keyword>
<accession>A0AAD7URQ6</accession>
<reference evidence="2" key="1">
    <citation type="submission" date="2023-01" db="EMBL/GenBank/DDBJ databases">
        <title>Metagenome sequencing of chrysophaentin producing Chrysophaeum taylorii.</title>
        <authorList>
            <person name="Davison J."/>
            <person name="Bewley C."/>
        </authorList>
    </citation>
    <scope>NUCLEOTIDE SEQUENCE</scope>
    <source>
        <strain evidence="2">NIES-1699</strain>
    </source>
</reference>
<proteinExistence type="predicted"/>
<evidence type="ECO:0000313" key="2">
    <source>
        <dbReference type="EMBL" id="KAJ8614507.1"/>
    </source>
</evidence>
<organism evidence="2 3">
    <name type="scientific">Chrysophaeum taylorii</name>
    <dbReference type="NCBI Taxonomy" id="2483200"/>
    <lineage>
        <taxon>Eukaryota</taxon>
        <taxon>Sar</taxon>
        <taxon>Stramenopiles</taxon>
        <taxon>Ochrophyta</taxon>
        <taxon>Pelagophyceae</taxon>
        <taxon>Pelagomonadales</taxon>
        <taxon>Pelagomonadaceae</taxon>
        <taxon>Chrysophaeum</taxon>
    </lineage>
</organism>
<dbReference type="PROSITE" id="PS51397">
    <property type="entry name" value="WLM"/>
    <property type="match status" value="1"/>
</dbReference>
<name>A0AAD7URQ6_9STRA</name>
<dbReference type="InterPro" id="IPR036339">
    <property type="entry name" value="PUB-like_dom_sf"/>
</dbReference>
<gene>
    <name evidence="2" type="ORF">CTAYLR_000776</name>
</gene>
<dbReference type="PANTHER" id="PTHR47795">
    <property type="entry name" value="UBIQUITIN AND WLM DOMAIN-CONTAINING METALLOPROTEASE SPCC1442.07C"/>
    <property type="match status" value="1"/>
</dbReference>
<dbReference type="InterPro" id="IPR013536">
    <property type="entry name" value="WLM_dom"/>
</dbReference>
<dbReference type="Proteomes" id="UP001230188">
    <property type="component" value="Unassembled WGS sequence"/>
</dbReference>
<dbReference type="AlphaFoldDB" id="A0AAD7URQ6"/>
<protein>
    <recommendedName>
        <fullName evidence="1">WLM domain-containing protein</fullName>
    </recommendedName>
</protein>
<evidence type="ECO:0000313" key="3">
    <source>
        <dbReference type="Proteomes" id="UP001230188"/>
    </source>
</evidence>
<dbReference type="PANTHER" id="PTHR47795:SF1">
    <property type="entry name" value="DNA-DEPENDENT METALLOPROTEASE WSS1 HOMOLOG 2"/>
    <property type="match status" value="1"/>
</dbReference>
<dbReference type="EMBL" id="JAQMWT010000005">
    <property type="protein sequence ID" value="KAJ8614507.1"/>
    <property type="molecule type" value="Genomic_DNA"/>
</dbReference>
<dbReference type="SUPFAM" id="SSF143503">
    <property type="entry name" value="PUG domain-like"/>
    <property type="match status" value="1"/>
</dbReference>
<dbReference type="InterPro" id="IPR018997">
    <property type="entry name" value="PUB_domain"/>
</dbReference>
<dbReference type="Pfam" id="PF08325">
    <property type="entry name" value="WLM"/>
    <property type="match status" value="1"/>
</dbReference>
<sequence length="474" mass="52067">MGSGIDVRLRVPRGEEVVVRFGSSALAQEVFDWVVREEGLDASTVKIVAKKGRRVAREDALRDVDTSRLMVMGTTRAAVDEVIAARSDPSLRGFAMEEERERRRKSVAENGAAQHAEYKFCKFVVVERFVGGPNEGPHHFDAVRLLHKLASDVNFLLARYGWTVGALVEMDPRDDRLLKKKEAEGDGGCLLGYNENHGSRIYVRLRSDDGSFRDYDDLIQTLLHELCHNNVGPHNAAFFALYADLRKAYLDRSASKSEPTRVNTLASTRRGDAKGRVEDELNREAANAAISPEERMSAALVSAAVHNHQDKPHVEPVVRARRTQVDKALAAAAAERRAAPSRVPAVDVPPAPTSHATREARVVAAAARLRALAPPAAKNDAVETLITILKNAGLDDPKFKRVRTTNNRFLRTVGKFAAALELLGAVGFEREQNDGDDVLCLRRDDPALLRLGRSALEDIVAARTVGTKETVPSD</sequence>
<dbReference type="Gene3D" id="1.20.58.2190">
    <property type="match status" value="1"/>
</dbReference>
<dbReference type="Pfam" id="PF09409">
    <property type="entry name" value="PUB"/>
    <property type="match status" value="1"/>
</dbReference>
<feature type="domain" description="WLM" evidence="1">
    <location>
        <begin position="114"/>
        <end position="339"/>
    </location>
</feature>